<dbReference type="SUPFAM" id="SSF53474">
    <property type="entry name" value="alpha/beta-Hydrolases"/>
    <property type="match status" value="1"/>
</dbReference>
<accession>A0A6F8T8T5</accession>
<dbReference type="AlphaFoldDB" id="A0A6F8T8T5"/>
<keyword evidence="3" id="KW-1185">Reference proteome</keyword>
<gene>
    <name evidence="2" type="ORF">TUM19329_31290</name>
</gene>
<dbReference type="PANTHER" id="PTHR22946">
    <property type="entry name" value="DIENELACTONE HYDROLASE DOMAIN-CONTAINING PROTEIN-RELATED"/>
    <property type="match status" value="1"/>
</dbReference>
<dbReference type="InterPro" id="IPR029058">
    <property type="entry name" value="AB_hydrolase_fold"/>
</dbReference>
<dbReference type="Proteomes" id="UP000502894">
    <property type="component" value="Chromosome"/>
</dbReference>
<protein>
    <recommendedName>
        <fullName evidence="1">Dienelactone hydrolase domain-containing protein</fullName>
    </recommendedName>
</protein>
<proteinExistence type="predicted"/>
<reference evidence="2" key="1">
    <citation type="journal article" date="2020" name="Microbiol. Resour. Announc.">
        <title>Complete Genome Sequence of Novel Psychrotolerant Legionella Strain TUM19329, Isolated from Antarctic Lake Sediment.</title>
        <authorList>
            <person name="Shimada S."/>
            <person name="Nakai R."/>
            <person name="Aoki K."/>
            <person name="Shimoeda N."/>
            <person name="Ohno G."/>
            <person name="Miyazaki Y."/>
            <person name="Kudoh S."/>
            <person name="Imura S."/>
            <person name="Watanabe K."/>
            <person name="Ishii Y."/>
            <person name="Tateda K."/>
        </authorList>
    </citation>
    <scope>NUCLEOTIDE SEQUENCE [LARGE SCALE GENOMIC DNA]</scope>
    <source>
        <strain evidence="2">TUM19329</strain>
    </source>
</reference>
<dbReference type="GO" id="GO:0016787">
    <property type="term" value="F:hydrolase activity"/>
    <property type="evidence" value="ECO:0007669"/>
    <property type="project" value="InterPro"/>
</dbReference>
<dbReference type="Gene3D" id="3.40.50.1820">
    <property type="entry name" value="alpha/beta hydrolase"/>
    <property type="match status" value="1"/>
</dbReference>
<organism evidence="2 3">
    <name type="scientific">Legionella antarctica</name>
    <dbReference type="NCBI Taxonomy" id="2708020"/>
    <lineage>
        <taxon>Bacteria</taxon>
        <taxon>Pseudomonadati</taxon>
        <taxon>Pseudomonadota</taxon>
        <taxon>Gammaproteobacteria</taxon>
        <taxon>Legionellales</taxon>
        <taxon>Legionellaceae</taxon>
        <taxon>Legionella</taxon>
    </lineage>
</organism>
<feature type="domain" description="Dienelactone hydrolase" evidence="1">
    <location>
        <begin position="33"/>
        <end position="249"/>
    </location>
</feature>
<dbReference type="InterPro" id="IPR050261">
    <property type="entry name" value="FrsA_esterase"/>
</dbReference>
<evidence type="ECO:0000313" key="3">
    <source>
        <dbReference type="Proteomes" id="UP000502894"/>
    </source>
</evidence>
<sequence length="250" mass="28427">MINLDWFYSLEEFFMHTSNYIYHDGKLDLHGFIAYEDKIKKPRPAVIVAHDWSGRNEFACQKAQLFAKMGYVGFAVDMFGEGLVATSTDEKQALIEPLISDREQLRIRINAAFDALINRPEVDKNRVAVIGFCFGGLCALDLARSGADIKGAISFHGLLGKPENFQVEKIKAKVLVLHGYDDPMVRPEQVNVFCQEMTQARVDWQVHMYGNVQHGFTNPQAQDADSGILYNQLAEQRSWLAMTNFLREIF</sequence>
<dbReference type="KEGG" id="lant:TUM19329_31290"/>
<dbReference type="EMBL" id="AP022839">
    <property type="protein sequence ID" value="BCA96768.1"/>
    <property type="molecule type" value="Genomic_DNA"/>
</dbReference>
<evidence type="ECO:0000313" key="2">
    <source>
        <dbReference type="EMBL" id="BCA96768.1"/>
    </source>
</evidence>
<name>A0A6F8T8T5_9GAMM</name>
<evidence type="ECO:0000259" key="1">
    <source>
        <dbReference type="Pfam" id="PF01738"/>
    </source>
</evidence>
<dbReference type="PANTHER" id="PTHR22946:SF0">
    <property type="entry name" value="DIENELACTONE HYDROLASE DOMAIN-CONTAINING PROTEIN"/>
    <property type="match status" value="1"/>
</dbReference>
<dbReference type="InterPro" id="IPR002925">
    <property type="entry name" value="Dienelactn_hydro"/>
</dbReference>
<dbReference type="Pfam" id="PF01738">
    <property type="entry name" value="DLH"/>
    <property type="match status" value="1"/>
</dbReference>